<reference evidence="1" key="1">
    <citation type="submission" date="2021-06" db="EMBL/GenBank/DDBJ databases">
        <authorList>
            <person name="Kallberg Y."/>
            <person name="Tangrot J."/>
            <person name="Rosling A."/>
        </authorList>
    </citation>
    <scope>NUCLEOTIDE SEQUENCE</scope>
    <source>
        <strain evidence="1">28 12/20/2015</strain>
    </source>
</reference>
<dbReference type="Proteomes" id="UP000789366">
    <property type="component" value="Unassembled WGS sequence"/>
</dbReference>
<name>A0ACA9RKQ3_9GLOM</name>
<protein>
    <submittedName>
        <fullName evidence="1">12973_t:CDS:1</fullName>
    </submittedName>
</protein>
<sequence>MARQHTGGPKMHRFTNDIIILGMKPNNKHNTYSICKACDDAFGQEDALKYTITNKKNTIQNHLKQCDHFHTKLESQEAVDAYCNNTDNEAKQNSR</sequence>
<accession>A0ACA9RKQ3</accession>
<gene>
    <name evidence="1" type="ORF">SPELUC_LOCUS17709</name>
</gene>
<dbReference type="EMBL" id="CAJVPW010075261">
    <property type="protein sequence ID" value="CAG8796916.1"/>
    <property type="molecule type" value="Genomic_DNA"/>
</dbReference>
<keyword evidence="2" id="KW-1185">Reference proteome</keyword>
<evidence type="ECO:0000313" key="2">
    <source>
        <dbReference type="Proteomes" id="UP000789366"/>
    </source>
</evidence>
<comment type="caution">
    <text evidence="1">The sequence shown here is derived from an EMBL/GenBank/DDBJ whole genome shotgun (WGS) entry which is preliminary data.</text>
</comment>
<proteinExistence type="predicted"/>
<feature type="non-terminal residue" evidence="1">
    <location>
        <position position="95"/>
    </location>
</feature>
<organism evidence="1 2">
    <name type="scientific">Cetraspora pellucida</name>
    <dbReference type="NCBI Taxonomy" id="1433469"/>
    <lineage>
        <taxon>Eukaryota</taxon>
        <taxon>Fungi</taxon>
        <taxon>Fungi incertae sedis</taxon>
        <taxon>Mucoromycota</taxon>
        <taxon>Glomeromycotina</taxon>
        <taxon>Glomeromycetes</taxon>
        <taxon>Diversisporales</taxon>
        <taxon>Gigasporaceae</taxon>
        <taxon>Cetraspora</taxon>
    </lineage>
</organism>
<evidence type="ECO:0000313" key="1">
    <source>
        <dbReference type="EMBL" id="CAG8796916.1"/>
    </source>
</evidence>